<dbReference type="RefSeq" id="WP_204401525.1">
    <property type="nucleotide sequence ID" value="NZ_JAFBEE010000007.1"/>
</dbReference>
<accession>A0ABS2NPT9</accession>
<proteinExistence type="predicted"/>
<sequence>MKIKFNLVEAIKDCDLETLFGVDLKKEQWVWLNAEIFPDLIMNITDYDSYDDDEELMEAIRGLSEAEFINIVATKMNEKDYMLVNQYLFEKLEGGFNVTDDIKTYIFVEKKYFMLKMIGKLKELEWVLKAMAVDSYQHITPEKKLRAIYEEDFYENMMILEELLIHNKYEKFNCVWRVIPETQALVFYKNEKQHRVWAEGNANFIYNELSKY</sequence>
<reference evidence="1 2" key="1">
    <citation type="submission" date="2021-01" db="EMBL/GenBank/DDBJ databases">
        <title>Genomic Encyclopedia of Type Strains, Phase IV (KMG-IV): sequencing the most valuable type-strain genomes for metagenomic binning, comparative biology and taxonomic classification.</title>
        <authorList>
            <person name="Goeker M."/>
        </authorList>
    </citation>
    <scope>NUCLEOTIDE SEQUENCE [LARGE SCALE GENOMIC DNA]</scope>
    <source>
        <strain evidence="1 2">DSM 25890</strain>
    </source>
</reference>
<evidence type="ECO:0000313" key="2">
    <source>
        <dbReference type="Proteomes" id="UP001314796"/>
    </source>
</evidence>
<keyword evidence="2" id="KW-1185">Reference proteome</keyword>
<organism evidence="1 2">
    <name type="scientific">Alkaliphilus hydrothermalis</name>
    <dbReference type="NCBI Taxonomy" id="1482730"/>
    <lineage>
        <taxon>Bacteria</taxon>
        <taxon>Bacillati</taxon>
        <taxon>Bacillota</taxon>
        <taxon>Clostridia</taxon>
        <taxon>Peptostreptococcales</taxon>
        <taxon>Natronincolaceae</taxon>
        <taxon>Alkaliphilus</taxon>
    </lineage>
</organism>
<gene>
    <name evidence="1" type="ORF">JOC73_001405</name>
</gene>
<evidence type="ECO:0000313" key="1">
    <source>
        <dbReference type="EMBL" id="MBM7614886.1"/>
    </source>
</evidence>
<dbReference type="Proteomes" id="UP001314796">
    <property type="component" value="Unassembled WGS sequence"/>
</dbReference>
<name>A0ABS2NPT9_9FIRM</name>
<comment type="caution">
    <text evidence="1">The sequence shown here is derived from an EMBL/GenBank/DDBJ whole genome shotgun (WGS) entry which is preliminary data.</text>
</comment>
<protein>
    <submittedName>
        <fullName evidence="1">Uncharacterized protein</fullName>
    </submittedName>
</protein>
<dbReference type="EMBL" id="JAFBEE010000007">
    <property type="protein sequence ID" value="MBM7614886.1"/>
    <property type="molecule type" value="Genomic_DNA"/>
</dbReference>